<evidence type="ECO:0000313" key="2">
    <source>
        <dbReference type="Proteomes" id="UP001501251"/>
    </source>
</evidence>
<protein>
    <submittedName>
        <fullName evidence="1">Uncharacterized protein</fullName>
    </submittedName>
</protein>
<dbReference type="EMBL" id="BAABAQ010000006">
    <property type="protein sequence ID" value="GAA4194643.1"/>
    <property type="molecule type" value="Genomic_DNA"/>
</dbReference>
<name>A0ABP8B131_9ACTN</name>
<organism evidence="1 2">
    <name type="scientific">Streptosporangium oxazolinicum</name>
    <dbReference type="NCBI Taxonomy" id="909287"/>
    <lineage>
        <taxon>Bacteria</taxon>
        <taxon>Bacillati</taxon>
        <taxon>Actinomycetota</taxon>
        <taxon>Actinomycetes</taxon>
        <taxon>Streptosporangiales</taxon>
        <taxon>Streptosporangiaceae</taxon>
        <taxon>Streptosporangium</taxon>
    </lineage>
</organism>
<comment type="caution">
    <text evidence="1">The sequence shown here is derived from an EMBL/GenBank/DDBJ whole genome shotgun (WGS) entry which is preliminary data.</text>
</comment>
<gene>
    <name evidence="1" type="ORF">GCM10022252_39380</name>
</gene>
<proteinExistence type="predicted"/>
<keyword evidence="2" id="KW-1185">Reference proteome</keyword>
<reference evidence="2" key="1">
    <citation type="journal article" date="2019" name="Int. J. Syst. Evol. Microbiol.">
        <title>The Global Catalogue of Microorganisms (GCM) 10K type strain sequencing project: providing services to taxonomists for standard genome sequencing and annotation.</title>
        <authorList>
            <consortium name="The Broad Institute Genomics Platform"/>
            <consortium name="The Broad Institute Genome Sequencing Center for Infectious Disease"/>
            <person name="Wu L."/>
            <person name="Ma J."/>
        </authorList>
    </citation>
    <scope>NUCLEOTIDE SEQUENCE [LARGE SCALE GENOMIC DNA]</scope>
    <source>
        <strain evidence="2">JCM 17388</strain>
    </source>
</reference>
<evidence type="ECO:0000313" key="1">
    <source>
        <dbReference type="EMBL" id="GAA4194643.1"/>
    </source>
</evidence>
<accession>A0ABP8B131</accession>
<sequence>MKAGSAAFAEALDAVAAFAGDAMSVKTGTRGMTRARATVAAVRRREEVSVIGRILENLAHVRERGDMG</sequence>
<dbReference type="Proteomes" id="UP001501251">
    <property type="component" value="Unassembled WGS sequence"/>
</dbReference>